<evidence type="ECO:0000256" key="1">
    <source>
        <dbReference type="ARBA" id="ARBA00007626"/>
    </source>
</evidence>
<proteinExistence type="inferred from homology"/>
<comment type="similarity">
    <text evidence="1">Belongs to the PPR family. P subfamily.</text>
</comment>
<evidence type="ECO:0000313" key="4">
    <source>
        <dbReference type="Proteomes" id="UP000815325"/>
    </source>
</evidence>
<evidence type="ECO:0008006" key="5">
    <source>
        <dbReference type="Google" id="ProtNLM"/>
    </source>
</evidence>
<dbReference type="Gene3D" id="1.25.40.10">
    <property type="entry name" value="Tetratricopeptide repeat domain"/>
    <property type="match status" value="2"/>
</dbReference>
<keyword evidence="4" id="KW-1185">Reference proteome</keyword>
<protein>
    <recommendedName>
        <fullName evidence="5">Pentatricopeptide repeat-containing protein</fullName>
    </recommendedName>
</protein>
<reference evidence="3" key="1">
    <citation type="submission" date="2017-08" db="EMBL/GenBank/DDBJ databases">
        <authorList>
            <person name="Polle J.E."/>
            <person name="Barry K."/>
            <person name="Cushman J."/>
            <person name="Schmutz J."/>
            <person name="Tran D."/>
            <person name="Hathwaick L.T."/>
            <person name="Yim W.C."/>
            <person name="Jenkins J."/>
            <person name="Mckie-Krisberg Z.M."/>
            <person name="Prochnik S."/>
            <person name="Lindquist E."/>
            <person name="Dockter R.B."/>
            <person name="Adam C."/>
            <person name="Molina H."/>
            <person name="Bunkerborg J."/>
            <person name="Jin E."/>
            <person name="Buchheim M."/>
            <person name="Magnuson J."/>
        </authorList>
    </citation>
    <scope>NUCLEOTIDE SEQUENCE</scope>
    <source>
        <strain evidence="3">CCAP 19/18</strain>
    </source>
</reference>
<dbReference type="PANTHER" id="PTHR47447">
    <property type="entry name" value="OS03G0856100 PROTEIN"/>
    <property type="match status" value="1"/>
</dbReference>
<dbReference type="Proteomes" id="UP000815325">
    <property type="component" value="Unassembled WGS sequence"/>
</dbReference>
<dbReference type="InterPro" id="IPR002885">
    <property type="entry name" value="PPR_rpt"/>
</dbReference>
<keyword evidence="2" id="KW-0677">Repeat</keyword>
<accession>A0ABQ7H6F8</accession>
<comment type="caution">
    <text evidence="3">The sequence shown here is derived from an EMBL/GenBank/DDBJ whole genome shotgun (WGS) entry which is preliminary data.</text>
</comment>
<gene>
    <name evidence="3" type="ORF">DUNSADRAFT_7040</name>
</gene>
<evidence type="ECO:0000313" key="3">
    <source>
        <dbReference type="EMBL" id="KAF5842431.1"/>
    </source>
</evidence>
<name>A0ABQ7H6F8_DUNSA</name>
<dbReference type="Pfam" id="PF01535">
    <property type="entry name" value="PPR"/>
    <property type="match status" value="1"/>
</dbReference>
<dbReference type="InterPro" id="IPR011990">
    <property type="entry name" value="TPR-like_helical_dom_sf"/>
</dbReference>
<dbReference type="EMBL" id="MU069461">
    <property type="protein sequence ID" value="KAF5842431.1"/>
    <property type="molecule type" value="Genomic_DNA"/>
</dbReference>
<organism evidence="3 4">
    <name type="scientific">Dunaliella salina</name>
    <name type="common">Green alga</name>
    <name type="synonym">Protococcus salinus</name>
    <dbReference type="NCBI Taxonomy" id="3046"/>
    <lineage>
        <taxon>Eukaryota</taxon>
        <taxon>Viridiplantae</taxon>
        <taxon>Chlorophyta</taxon>
        <taxon>core chlorophytes</taxon>
        <taxon>Chlorophyceae</taxon>
        <taxon>CS clade</taxon>
        <taxon>Chlamydomonadales</taxon>
        <taxon>Dunaliellaceae</taxon>
        <taxon>Dunaliella</taxon>
    </lineage>
</organism>
<dbReference type="PANTHER" id="PTHR47447:SF17">
    <property type="entry name" value="OS12G0638900 PROTEIN"/>
    <property type="match status" value="1"/>
</dbReference>
<evidence type="ECO:0000256" key="2">
    <source>
        <dbReference type="ARBA" id="ARBA00022737"/>
    </source>
</evidence>
<sequence>MGSISPTQEAGSLAGGAAFVGGGGGAGAGGGGSSVEDQLAELMQSMGHGQGPLTQEALNALLSEHTTTAHHVVEPLGTLKQQQGMQAECGAGLVMPAAHQPPYSPCHHPLYRTASAPSGANRGLLRTSSLNSKKSAPNRVCCNALLAAYARASPTQVYHVMTMRGIEPTVATFGTLVCIAADAQATAHVKCAWQWLCASGLEVHITCANAYLQALLRELFNKQLECGVQPSGSTMTMLINAFSAKGLWKDALGLLTAMCRPESCSRPALGTFVTVFQALRDQAFCVTDAAGRSELGRIMGAVRLLLKSQPQTHPDPALFSSMISAFEAVEQPDVCVELFNNLLACGLPIDCDVAESTLAAVVKQHAWGRAVQLVRAMLEYQSHNPPLGAGMCAGVLLAMANHQEWAHAYEVIKALYAATRSAHSPSRLAGSNNRGQNASIMSSLLGVSMQGSEEHPEEGGASCLSDLVDVLQAEKHTDLLLLVVIAEKEVSQHWGDAVATFRWVMQQGSSVLASSRLGHTLFYELLFLHAGVEGLRESVHLCKTAHEMGVLCSFPLPRQTQLQKAGGSAGRLDQMSGAGSSETFQAGMSLRGLGTGKARAWPALILQSALPLHLHEGLTLQPHLPNVAQQPPCHCMPCASCWAQASVTSLTARLRSWREA</sequence>